<dbReference type="GO" id="GO:0015095">
    <property type="term" value="F:magnesium ion transmembrane transporter activity"/>
    <property type="evidence" value="ECO:0007669"/>
    <property type="project" value="InterPro"/>
</dbReference>
<feature type="transmembrane region" description="Helical" evidence="6">
    <location>
        <begin position="166"/>
        <end position="186"/>
    </location>
</feature>
<protein>
    <submittedName>
        <fullName evidence="7">DUF803-domain-containing protein</fullName>
    </submittedName>
</protein>
<keyword evidence="4 6" id="KW-0472">Membrane</keyword>
<keyword evidence="2 6" id="KW-0812">Transmembrane</keyword>
<accession>A0A9P4SFV3</accession>
<evidence type="ECO:0000256" key="3">
    <source>
        <dbReference type="ARBA" id="ARBA00022989"/>
    </source>
</evidence>
<feature type="region of interest" description="Disordered" evidence="5">
    <location>
        <begin position="426"/>
        <end position="540"/>
    </location>
</feature>
<proteinExistence type="predicted"/>
<dbReference type="InterPro" id="IPR037185">
    <property type="entry name" value="EmrE-like"/>
</dbReference>
<keyword evidence="3 6" id="KW-1133">Transmembrane helix</keyword>
<feature type="compositionally biased region" description="Acidic residues" evidence="5">
    <location>
        <begin position="116"/>
        <end position="127"/>
    </location>
</feature>
<feature type="compositionally biased region" description="Basic residues" evidence="5">
    <location>
        <begin position="77"/>
        <end position="88"/>
    </location>
</feature>
<evidence type="ECO:0000256" key="4">
    <source>
        <dbReference type="ARBA" id="ARBA00023136"/>
    </source>
</evidence>
<name>A0A9P4SFV3_9PEZI</name>
<feature type="region of interest" description="Disordered" evidence="5">
    <location>
        <begin position="649"/>
        <end position="696"/>
    </location>
</feature>
<dbReference type="PANTHER" id="PTHR12570">
    <property type="match status" value="1"/>
</dbReference>
<evidence type="ECO:0000256" key="1">
    <source>
        <dbReference type="ARBA" id="ARBA00004141"/>
    </source>
</evidence>
<dbReference type="InterPro" id="IPR008521">
    <property type="entry name" value="Mg_trans_NIPA"/>
</dbReference>
<dbReference type="PANTHER" id="PTHR12570:SF65">
    <property type="entry name" value="MAGNESIUM TRANSPORTER NIPA9-RELATED"/>
    <property type="match status" value="1"/>
</dbReference>
<dbReference type="OrthoDB" id="165382at2759"/>
<dbReference type="GO" id="GO:0016020">
    <property type="term" value="C:membrane"/>
    <property type="evidence" value="ECO:0007669"/>
    <property type="project" value="UniProtKB-SubCell"/>
</dbReference>
<comment type="subcellular location">
    <subcellularLocation>
        <location evidence="1">Membrane</location>
        <topology evidence="1">Multi-pass membrane protein</topology>
    </subcellularLocation>
</comment>
<feature type="compositionally biased region" description="Low complexity" evidence="5">
    <location>
        <begin position="458"/>
        <end position="475"/>
    </location>
</feature>
<sequence length="696" mass="75898">MFIPVSHDAAETSASPTTILGLFNAAKGGDDYYSGSWSSLIGIITAIVGNILISFALNIQRYAHIRLSREQQEREKSRRVRARSRIRSTRGEARYGTAKTKGTRDKRNGVNSALAVEEEEEEEDVGEETPLMDTCASLDSQTTVRARHHGEDEDTVKTKSYLKSPYWWIGIVLMTTGEAGNFIAYGFAPASIVSPLGVVALISNCIIAPFMLKETFRKRDGLGVLIAVAGAVTVVLSAPDSNPKLGPGDIWNLISRWEFETYFGITVALIAGLMWASKEYGQKLIFIDLGLVGLFGAYTALSTKGVASLLSYKLWRVLTFPVAYLLVVVLVGTAIMQIRYVNRALQRFDSTQVIPTQFVMFTLSVIIGSAILYRDFYKMPAEDAVKFVAGCGLTFSGVWLITSARPPRDDDLEDTAPEPEDAINLAEERYQDDLPTSETVISRRQSTLSHHSKAPQKTPVTLSRTTTRSSTASSPPTTPMPRLPPQISITPNPSTPPSALSNPTPLAENPWHTPTSNMSTPADTFSTPSAFPTLSRAPTEDATLTPAPALLKSTKSAPILPSEQRLQTSHKQLSQNIYNPNDEEQVPIERISTLRARNSIVEGMLPGPFMSPLSGGLSAVVADTLRRVEGGGRRVGRRVFDARRSEGALVGVDNGDGEENERREERGRSKSLSGTLGSWLERFRDSRAGEEGGGET</sequence>
<feature type="transmembrane region" description="Helical" evidence="6">
    <location>
        <begin position="192"/>
        <end position="212"/>
    </location>
</feature>
<evidence type="ECO:0000256" key="5">
    <source>
        <dbReference type="SAM" id="MobiDB-lite"/>
    </source>
</evidence>
<keyword evidence="8" id="KW-1185">Reference proteome</keyword>
<evidence type="ECO:0000313" key="8">
    <source>
        <dbReference type="Proteomes" id="UP000799429"/>
    </source>
</evidence>
<feature type="compositionally biased region" description="Basic and acidic residues" evidence="5">
    <location>
        <begin position="681"/>
        <end position="690"/>
    </location>
</feature>
<feature type="compositionally biased region" description="Polar residues" evidence="5">
    <location>
        <begin position="512"/>
        <end position="532"/>
    </location>
</feature>
<comment type="caution">
    <text evidence="7">The sequence shown here is derived from an EMBL/GenBank/DDBJ whole genome shotgun (WGS) entry which is preliminary data.</text>
</comment>
<evidence type="ECO:0000256" key="2">
    <source>
        <dbReference type="ARBA" id="ARBA00022692"/>
    </source>
</evidence>
<feature type="transmembrane region" description="Helical" evidence="6">
    <location>
        <begin position="321"/>
        <end position="341"/>
    </location>
</feature>
<gene>
    <name evidence="7" type="ORF">M501DRAFT_970338</name>
</gene>
<dbReference type="EMBL" id="MU006091">
    <property type="protein sequence ID" value="KAF2841629.1"/>
    <property type="molecule type" value="Genomic_DNA"/>
</dbReference>
<organism evidence="7 8">
    <name type="scientific">Patellaria atrata CBS 101060</name>
    <dbReference type="NCBI Taxonomy" id="1346257"/>
    <lineage>
        <taxon>Eukaryota</taxon>
        <taxon>Fungi</taxon>
        <taxon>Dikarya</taxon>
        <taxon>Ascomycota</taxon>
        <taxon>Pezizomycotina</taxon>
        <taxon>Dothideomycetes</taxon>
        <taxon>Dothideomycetes incertae sedis</taxon>
        <taxon>Patellariales</taxon>
        <taxon>Patellariaceae</taxon>
        <taxon>Patellaria</taxon>
    </lineage>
</organism>
<feature type="transmembrane region" description="Helical" evidence="6">
    <location>
        <begin position="284"/>
        <end position="301"/>
    </location>
</feature>
<dbReference type="SUPFAM" id="SSF103481">
    <property type="entry name" value="Multidrug resistance efflux transporter EmrE"/>
    <property type="match status" value="1"/>
</dbReference>
<evidence type="ECO:0000313" key="7">
    <source>
        <dbReference type="EMBL" id="KAF2841629.1"/>
    </source>
</evidence>
<evidence type="ECO:0000256" key="6">
    <source>
        <dbReference type="SAM" id="Phobius"/>
    </source>
</evidence>
<reference evidence="7" key="1">
    <citation type="journal article" date="2020" name="Stud. Mycol.">
        <title>101 Dothideomycetes genomes: a test case for predicting lifestyles and emergence of pathogens.</title>
        <authorList>
            <person name="Haridas S."/>
            <person name="Albert R."/>
            <person name="Binder M."/>
            <person name="Bloem J."/>
            <person name="Labutti K."/>
            <person name="Salamov A."/>
            <person name="Andreopoulos B."/>
            <person name="Baker S."/>
            <person name="Barry K."/>
            <person name="Bills G."/>
            <person name="Bluhm B."/>
            <person name="Cannon C."/>
            <person name="Castanera R."/>
            <person name="Culley D."/>
            <person name="Daum C."/>
            <person name="Ezra D."/>
            <person name="Gonzalez J."/>
            <person name="Henrissat B."/>
            <person name="Kuo A."/>
            <person name="Liang C."/>
            <person name="Lipzen A."/>
            <person name="Lutzoni F."/>
            <person name="Magnuson J."/>
            <person name="Mondo S."/>
            <person name="Nolan M."/>
            <person name="Ohm R."/>
            <person name="Pangilinan J."/>
            <person name="Park H.-J."/>
            <person name="Ramirez L."/>
            <person name="Alfaro M."/>
            <person name="Sun H."/>
            <person name="Tritt A."/>
            <person name="Yoshinaga Y."/>
            <person name="Zwiers L.-H."/>
            <person name="Turgeon B."/>
            <person name="Goodwin S."/>
            <person name="Spatafora J."/>
            <person name="Crous P."/>
            <person name="Grigoriev I."/>
        </authorList>
    </citation>
    <scope>NUCLEOTIDE SEQUENCE</scope>
    <source>
        <strain evidence="7">CBS 101060</strain>
    </source>
</reference>
<feature type="transmembrane region" description="Helical" evidence="6">
    <location>
        <begin position="37"/>
        <end position="59"/>
    </location>
</feature>
<dbReference type="Proteomes" id="UP000799429">
    <property type="component" value="Unassembled WGS sequence"/>
</dbReference>
<feature type="transmembrane region" description="Helical" evidence="6">
    <location>
        <begin position="384"/>
        <end position="402"/>
    </location>
</feature>
<feature type="transmembrane region" description="Helical" evidence="6">
    <location>
        <begin position="353"/>
        <end position="372"/>
    </location>
</feature>
<dbReference type="AlphaFoldDB" id="A0A9P4SFV3"/>
<dbReference type="Pfam" id="PF05653">
    <property type="entry name" value="Mg_trans_NIPA"/>
    <property type="match status" value="1"/>
</dbReference>
<feature type="compositionally biased region" description="Polar residues" evidence="5">
    <location>
        <begin position="434"/>
        <end position="449"/>
    </location>
</feature>
<feature type="transmembrane region" description="Helical" evidence="6">
    <location>
        <begin position="221"/>
        <end position="239"/>
    </location>
</feature>
<feature type="region of interest" description="Disordered" evidence="5">
    <location>
        <begin position="69"/>
        <end position="128"/>
    </location>
</feature>